<feature type="region of interest" description="Disordered" evidence="1">
    <location>
        <begin position="456"/>
        <end position="500"/>
    </location>
</feature>
<keyword evidence="2" id="KW-1133">Transmembrane helix</keyword>
<feature type="compositionally biased region" description="Polar residues" evidence="1">
    <location>
        <begin position="236"/>
        <end position="247"/>
    </location>
</feature>
<accession>A0A061HCL6</accession>
<dbReference type="SUPFAM" id="SSF54236">
    <property type="entry name" value="Ubiquitin-like"/>
    <property type="match status" value="1"/>
</dbReference>
<dbReference type="GO" id="GO:0030968">
    <property type="term" value="P:endoplasmic reticulum unfolded protein response"/>
    <property type="evidence" value="ECO:0007669"/>
    <property type="project" value="TreeGrafter"/>
</dbReference>
<organism evidence="4">
    <name type="scientific">Blumeria graminis f. sp. tritici 96224</name>
    <dbReference type="NCBI Taxonomy" id="1268274"/>
    <lineage>
        <taxon>Eukaryota</taxon>
        <taxon>Fungi</taxon>
        <taxon>Dikarya</taxon>
        <taxon>Ascomycota</taxon>
        <taxon>Pezizomycotina</taxon>
        <taxon>Leotiomycetes</taxon>
        <taxon>Erysiphales</taxon>
        <taxon>Erysiphaceae</taxon>
        <taxon>Blumeria</taxon>
    </lineage>
</organism>
<feature type="region of interest" description="Disordered" evidence="1">
    <location>
        <begin position="700"/>
        <end position="743"/>
    </location>
</feature>
<dbReference type="PANTHER" id="PTHR12943">
    <property type="entry name" value="HOMOCYSTEINE-RESPONSIVE ENDOPLASMIC RETICULUM-RESIDENT UNIQUITIN-LIKE DOMAIN HERPUD PROTEIN FAMILY MEMBER"/>
    <property type="match status" value="1"/>
</dbReference>
<keyword evidence="2" id="KW-0472">Membrane</keyword>
<dbReference type="InterPro" id="IPR029071">
    <property type="entry name" value="Ubiquitin-like_domsf"/>
</dbReference>
<feature type="compositionally biased region" description="Basic residues" evidence="1">
    <location>
        <begin position="477"/>
        <end position="490"/>
    </location>
</feature>
<evidence type="ECO:0000313" key="5">
    <source>
        <dbReference type="Proteomes" id="UP000053110"/>
    </source>
</evidence>
<dbReference type="Proteomes" id="UP000053110">
    <property type="component" value="Unassembled WGS sequence"/>
</dbReference>
<evidence type="ECO:0000256" key="1">
    <source>
        <dbReference type="SAM" id="MobiDB-lite"/>
    </source>
</evidence>
<feature type="compositionally biased region" description="Polar residues" evidence="1">
    <location>
        <begin position="391"/>
        <end position="405"/>
    </location>
</feature>
<dbReference type="EMBL" id="KE375167">
    <property type="protein sequence ID" value="EPQ62689.1"/>
    <property type="molecule type" value="Genomic_DNA"/>
</dbReference>
<name>A0A061HCL6_BLUGR</name>
<evidence type="ECO:0000313" key="3">
    <source>
        <dbReference type="EMBL" id="EPQ62689.1"/>
    </source>
</evidence>
<evidence type="ECO:0000256" key="2">
    <source>
        <dbReference type="SAM" id="Phobius"/>
    </source>
</evidence>
<feature type="compositionally biased region" description="Low complexity" evidence="1">
    <location>
        <begin position="215"/>
        <end position="230"/>
    </location>
</feature>
<dbReference type="OrthoDB" id="21589at2759"/>
<reference evidence="3" key="2">
    <citation type="submission" date="2013-01" db="EMBL/GenBank/DDBJ databases">
        <title>The wheat powdery mildew genome reveals unique evolution of an obligate biotroph.</title>
        <authorList>
            <person name="Oberhaensli S."/>
            <person name="Wicker T."/>
            <person name="Keller B."/>
        </authorList>
    </citation>
    <scope>NUCLEOTIDE SEQUENCE</scope>
    <source>
        <strain evidence="3">96224</strain>
    </source>
</reference>
<feature type="transmembrane region" description="Helical" evidence="2">
    <location>
        <begin position="511"/>
        <end position="533"/>
    </location>
</feature>
<feature type="transmembrane region" description="Helical" evidence="2">
    <location>
        <begin position="539"/>
        <end position="560"/>
    </location>
</feature>
<sequence>MSESKIQSSGTKNKEDKNDLTFCLHVVSPSVGVPQTLEFKHLSVNTRVQELKALIRDAVPSRPSHDLQRLIHRGRMLARESETMLEVFGEEMFKSPGYYVIHLVLRPSSEDIDSSSSIGTTHARDTGAPALTAQVSRSQVNQAIERHIPSHDQSSAFQGLQAQQALPNSQTQQQYVLRQVEALQTLMGQRLQQLQRDTQRLNQEINTIEAHSSHRLSQSSSVDRGESVSSLLMRPGSTSVQNLISQQQRERTLDQGLNPQFRDNNVQEALPSEINGIVSNTNTIQYNPTTFSNERSNSNGGRWQITINEAPSATQFQSGYNTHQQFHGQPLEQVRDQHNHVAMRHSDRILAIQNMQNQSRVNALNQPSISTDSSSSDSLANKESIASLNSIPSTASHDSSPSNNFDHPEARNSRPHGPASSEPLVYILSSPSGPRAILMSNTQNFFTPLRVSSLNRSIPSSPSDGVAPANLPEQRNRHGSRRLARERRHGNQNLAEPGLAPARADMRAGGAGLQIGQMLWLILRLVGFVWFFTVGSSSWFRWLMVSAMAILVFVIHTGILNSTAEQIWGPIRRHLNTLIPLGPLDGENAIQPLHRAPLLERNENAIQPVRNRNTPVRRTAEPDPAEMAARLIERRVQQNNGWIMAQIRRAEQALILFIASLVPGVGERHIAHREAEANRDEERQQQLIEAEIEQTAQNIDEASEGDSSAQTTEGHTTEVDNQRNEPQTNPVENTFQEQPLIQV</sequence>
<protein>
    <submittedName>
        <fullName evidence="4">Bgt-1012</fullName>
    </submittedName>
</protein>
<dbReference type="EMBL" id="UIGY01000197">
    <property type="protein sequence ID" value="SUZ12656.1"/>
    <property type="molecule type" value="Genomic_DNA"/>
</dbReference>
<proteinExistence type="predicted"/>
<feature type="compositionally biased region" description="Polar residues" evidence="1">
    <location>
        <begin position="700"/>
        <end position="714"/>
    </location>
</feature>
<reference evidence="4" key="3">
    <citation type="submission" date="2018-07" db="EMBL/GenBank/DDBJ databases">
        <authorList>
            <person name="Quirk P.G."/>
            <person name="Krulwich T.A."/>
        </authorList>
    </citation>
    <scope>NUCLEOTIDE SEQUENCE</scope>
    <source>
        <strain evidence="4">96224</strain>
    </source>
</reference>
<keyword evidence="2" id="KW-0812">Transmembrane</keyword>
<reference evidence="5" key="1">
    <citation type="journal article" date="2013" name="Nat. Genet.">
        <title>The wheat powdery mildew genome shows the unique evolution of an obligate biotroph.</title>
        <authorList>
            <person name="Wicker T."/>
            <person name="Oberhaensli S."/>
            <person name="Parlange F."/>
            <person name="Buchmann J.P."/>
            <person name="Shatalina M."/>
            <person name="Roffler S."/>
            <person name="Ben-David R."/>
            <person name="Dolezel J."/>
            <person name="Simkova H."/>
            <person name="Schulze-Lefert P."/>
            <person name="Spanu P.D."/>
            <person name="Bruggmann R."/>
            <person name="Amselem J."/>
            <person name="Quesneville H."/>
            <person name="Ver Loren van Themaat E."/>
            <person name="Paape T."/>
            <person name="Shimizu K.K."/>
            <person name="Keller B."/>
        </authorList>
    </citation>
    <scope>NUCLEOTIDE SEQUENCE [LARGE SCALE GENOMIC DNA]</scope>
    <source>
        <strain evidence="5">96224</strain>
    </source>
</reference>
<dbReference type="Gene3D" id="3.10.20.90">
    <property type="entry name" value="Phosphatidylinositol 3-kinase Catalytic Subunit, Chain A, domain 1"/>
    <property type="match status" value="1"/>
</dbReference>
<feature type="compositionally biased region" description="Polar residues" evidence="1">
    <location>
        <begin position="724"/>
        <end position="743"/>
    </location>
</feature>
<dbReference type="InterPro" id="IPR039751">
    <property type="entry name" value="HERPUD1/2"/>
</dbReference>
<dbReference type="HOGENOM" id="CLU_019096_1_0_1"/>
<feature type="region of interest" description="Disordered" evidence="1">
    <location>
        <begin position="209"/>
        <end position="259"/>
    </location>
</feature>
<gene>
    <name evidence="3" type="ORF">BGT96224_1012</name>
    <name evidence="4" type="ORF">BGT96224V2_LOCUS5791</name>
</gene>
<feature type="region of interest" description="Disordered" evidence="1">
    <location>
        <begin position="391"/>
        <end position="426"/>
    </location>
</feature>
<evidence type="ECO:0000313" key="4">
    <source>
        <dbReference type="EMBL" id="SUZ12656.1"/>
    </source>
</evidence>
<dbReference type="PANTHER" id="PTHR12943:SF27">
    <property type="entry name" value="HOMOCYSTEINE-INDUCED ENDOPLASMIC RETICULUM PROTEIN, ISOFORM A"/>
    <property type="match status" value="1"/>
</dbReference>
<dbReference type="AlphaFoldDB" id="A0A061HCL6"/>